<protein>
    <recommendedName>
        <fullName evidence="10">C2H2-type domain-containing protein</fullName>
    </recommendedName>
</protein>
<dbReference type="AlphaFoldDB" id="A0A178FSF8"/>
<reference evidence="11 12" key="1">
    <citation type="submission" date="2016-05" db="EMBL/GenBank/DDBJ databases">
        <title>Genome sequencing of Trichophyton violaceum CMCC(F)T3l isolated from hair.</title>
        <authorList>
            <person name="Zhan P."/>
            <person name="Tao Y."/>
            <person name="Liu W."/>
        </authorList>
    </citation>
    <scope>NUCLEOTIDE SEQUENCE [LARGE SCALE GENOMIC DNA]</scope>
    <source>
        <strain evidence="12">CMCC(F)T3l</strain>
    </source>
</reference>
<evidence type="ECO:0000256" key="6">
    <source>
        <dbReference type="ARBA" id="ARBA00023163"/>
    </source>
</evidence>
<evidence type="ECO:0000256" key="8">
    <source>
        <dbReference type="PROSITE-ProRule" id="PRU00042"/>
    </source>
</evidence>
<evidence type="ECO:0000256" key="1">
    <source>
        <dbReference type="ARBA" id="ARBA00004123"/>
    </source>
</evidence>
<sequence length="882" mass="97819">MLLNQRVAFVEEENRPKVAARPQSIKAAAGCLHAHKQEIIQSSSGLRKNQLSPSMSSDLSISPRRRPFLNANLPRLSTSHCDGRSPSNSSNTVRHATLRKEATFHVSASPSSPGDPVLHLPTLLRRSPTSPDTLQELSAARESRVAGWLGSIERNSTGLGNKSLSKQSSLEDDKRNLKALRGLSKRLTSANLMEIDSSFRNQVQTGPPGKENLRAELSDSGVGSSVGEDILKREARESVVSSSSTLSSGGKRHIQRHILLPLLKEQRLKNFHSLVRSVPQRIQSSEITCIRDVEKTLLYLAPHHTISRSSYLSFCEFTIQCVHTTVGYLNDHDQRRPADRPYTNGYFLDLVEQIRQYAALIRSSRERRATASNSDELDYSSGEELVLEGGFARTGRPAELVRKKKGQAISLKTGEPFVEQKPEVPSLKRAPSMENRESVMRSMARRKKDAPPMNINEKCKHCDKVFRRPCDLTKHEKVHTRPWKCLDTKCKYYQLGWPTEKERDRHMNDRHSKSPKKYKCLYPGCTYDTKRQSNCKQHMEKLHGYKYVRSKNNGRASHQLSPQPTPTTTNISSPQAPSVDIPTPVSAQAMSPYLSPSEKQSTPFEKAASDRSPSISVQDSVGYTPSPGVYPAPSPSICSPSEVGQQNTNHDDFMLFPDSTSLNEYNTMHEDFNAFYADLQAADPSDTLPQLDTNLPSASSTPAGNFAAGFQAQSPLDLVGSNADLDFHFDVTENEYTSMNLQLLSPAQSIEAQAMNCLPEPENLCLPLPALDKNSSISPAGHGNVMLYSPASYESDEGFDDGFDCMKMDIGKQTGDFTLFSGFENNNMCSGLGGNESESWNISSMFPPLGTLNDQLNNANWPQQLGSREIDIDSIMEMDGTF</sequence>
<dbReference type="Gene3D" id="3.30.160.60">
    <property type="entry name" value="Classic Zinc Finger"/>
    <property type="match status" value="1"/>
</dbReference>
<dbReference type="PROSITE" id="PS50157">
    <property type="entry name" value="ZINC_FINGER_C2H2_2"/>
    <property type="match status" value="1"/>
</dbReference>
<feature type="compositionally biased region" description="Polar residues" evidence="9">
    <location>
        <begin position="611"/>
        <end position="623"/>
    </location>
</feature>
<dbReference type="InterPro" id="IPR051061">
    <property type="entry name" value="Zinc_finger_trans_reg"/>
</dbReference>
<gene>
    <name evidence="11" type="ORF">A7D00_0197</name>
</gene>
<feature type="region of interest" description="Disordered" evidence="9">
    <location>
        <begin position="200"/>
        <end position="221"/>
    </location>
</feature>
<dbReference type="OrthoDB" id="9368434at2759"/>
<dbReference type="EMBL" id="LHPN01000001">
    <property type="protein sequence ID" value="OAL74603.1"/>
    <property type="molecule type" value="Genomic_DNA"/>
</dbReference>
<keyword evidence="2" id="KW-0479">Metal-binding</keyword>
<keyword evidence="7" id="KW-0539">Nucleus</keyword>
<evidence type="ECO:0000313" key="11">
    <source>
        <dbReference type="EMBL" id="OAL74603.1"/>
    </source>
</evidence>
<proteinExistence type="predicted"/>
<name>A0A178FSF8_TRIVO</name>
<evidence type="ECO:0000256" key="7">
    <source>
        <dbReference type="ARBA" id="ARBA00023242"/>
    </source>
</evidence>
<keyword evidence="4" id="KW-0862">Zinc</keyword>
<evidence type="ECO:0000313" key="12">
    <source>
        <dbReference type="Proteomes" id="UP000243519"/>
    </source>
</evidence>
<dbReference type="Proteomes" id="UP000243519">
    <property type="component" value="Unassembled WGS sequence"/>
</dbReference>
<dbReference type="GO" id="GO:0006357">
    <property type="term" value="P:regulation of transcription by RNA polymerase II"/>
    <property type="evidence" value="ECO:0007669"/>
    <property type="project" value="TreeGrafter"/>
</dbReference>
<dbReference type="SMART" id="SM00355">
    <property type="entry name" value="ZnF_C2H2"/>
    <property type="match status" value="2"/>
</dbReference>
<comment type="subcellular location">
    <subcellularLocation>
        <location evidence="1">Nucleus</location>
    </subcellularLocation>
</comment>
<feature type="region of interest" description="Disordered" evidence="9">
    <location>
        <begin position="554"/>
        <end position="633"/>
    </location>
</feature>
<accession>A0A178FSF8</accession>
<keyword evidence="3 8" id="KW-0863">Zinc-finger</keyword>
<evidence type="ECO:0000256" key="5">
    <source>
        <dbReference type="ARBA" id="ARBA00023015"/>
    </source>
</evidence>
<dbReference type="PANTHER" id="PTHR46179:SF13">
    <property type="entry name" value="C2H2-TYPE DOMAIN-CONTAINING PROTEIN"/>
    <property type="match status" value="1"/>
</dbReference>
<keyword evidence="6" id="KW-0804">Transcription</keyword>
<dbReference type="PANTHER" id="PTHR46179">
    <property type="entry name" value="ZINC FINGER PROTEIN"/>
    <property type="match status" value="1"/>
</dbReference>
<comment type="caution">
    <text evidence="11">The sequence shown here is derived from an EMBL/GenBank/DDBJ whole genome shotgun (WGS) entry which is preliminary data.</text>
</comment>
<dbReference type="GO" id="GO:0008270">
    <property type="term" value="F:zinc ion binding"/>
    <property type="evidence" value="ECO:0007669"/>
    <property type="project" value="UniProtKB-KW"/>
</dbReference>
<evidence type="ECO:0000256" key="2">
    <source>
        <dbReference type="ARBA" id="ARBA00022723"/>
    </source>
</evidence>
<feature type="region of interest" description="Disordered" evidence="9">
    <location>
        <begin position="41"/>
        <end position="65"/>
    </location>
</feature>
<dbReference type="PROSITE" id="PS00028">
    <property type="entry name" value="ZINC_FINGER_C2H2_1"/>
    <property type="match status" value="1"/>
</dbReference>
<feature type="domain" description="C2H2-type" evidence="10">
    <location>
        <begin position="457"/>
        <end position="484"/>
    </location>
</feature>
<keyword evidence="5" id="KW-0805">Transcription regulation</keyword>
<keyword evidence="12" id="KW-1185">Reference proteome</keyword>
<dbReference type="GO" id="GO:0005634">
    <property type="term" value="C:nucleus"/>
    <property type="evidence" value="ECO:0007669"/>
    <property type="project" value="UniProtKB-SubCell"/>
</dbReference>
<feature type="compositionally biased region" description="Low complexity" evidence="9">
    <location>
        <begin position="51"/>
        <end position="62"/>
    </location>
</feature>
<organism evidence="11 12">
    <name type="scientific">Trichophyton violaceum</name>
    <dbReference type="NCBI Taxonomy" id="34388"/>
    <lineage>
        <taxon>Eukaryota</taxon>
        <taxon>Fungi</taxon>
        <taxon>Dikarya</taxon>
        <taxon>Ascomycota</taxon>
        <taxon>Pezizomycotina</taxon>
        <taxon>Eurotiomycetes</taxon>
        <taxon>Eurotiomycetidae</taxon>
        <taxon>Onygenales</taxon>
        <taxon>Arthrodermataceae</taxon>
        <taxon>Trichophyton</taxon>
    </lineage>
</organism>
<evidence type="ECO:0000256" key="3">
    <source>
        <dbReference type="ARBA" id="ARBA00022771"/>
    </source>
</evidence>
<evidence type="ECO:0000256" key="4">
    <source>
        <dbReference type="ARBA" id="ARBA00022833"/>
    </source>
</evidence>
<dbReference type="InterPro" id="IPR013087">
    <property type="entry name" value="Znf_C2H2_type"/>
</dbReference>
<feature type="compositionally biased region" description="Polar residues" evidence="9">
    <location>
        <begin position="554"/>
        <end position="576"/>
    </location>
</feature>
<evidence type="ECO:0000259" key="10">
    <source>
        <dbReference type="PROSITE" id="PS50157"/>
    </source>
</evidence>
<evidence type="ECO:0000256" key="9">
    <source>
        <dbReference type="SAM" id="MobiDB-lite"/>
    </source>
</evidence>
<feature type="compositionally biased region" description="Polar residues" evidence="9">
    <location>
        <begin position="41"/>
        <end position="50"/>
    </location>
</feature>